<evidence type="ECO:0000256" key="2">
    <source>
        <dbReference type="SAM" id="SignalP"/>
    </source>
</evidence>
<protein>
    <recommendedName>
        <fullName evidence="5">DUF3352 domain-containing protein</fullName>
    </recommendedName>
</protein>
<feature type="region of interest" description="Disordered" evidence="1">
    <location>
        <begin position="28"/>
        <end position="47"/>
    </location>
</feature>
<feature type="chain" id="PRO_5015665293" description="DUF3352 domain-containing protein" evidence="2">
    <location>
        <begin position="26"/>
        <end position="649"/>
    </location>
</feature>
<comment type="caution">
    <text evidence="3">The sequence shown here is derived from an EMBL/GenBank/DDBJ whole genome shotgun (WGS) entry which is preliminary data.</text>
</comment>
<dbReference type="Proteomes" id="UP000238823">
    <property type="component" value="Unassembled WGS sequence"/>
</dbReference>
<evidence type="ECO:0008006" key="5">
    <source>
        <dbReference type="Google" id="ProtNLM"/>
    </source>
</evidence>
<sequence length="649" mass="66173">MGYRDAVRRASSLALTLAASALLLASPSCQRQRDEKPRSQQASPSVREEVAAGTEADIAPVEAAGYARTLVEQLDLVGADADGYLVIRDLRPLIAQARRVEQVMAGPLARAIPALAQLGGGTGQARLEQLERARELLALVLAGLEGSGVALDQGLVVSIGRDQPVVAFAAADLDRLAALASLADPSFDFARSCATVSERPGWVACSLGGPEPLGRYVPAKQGQALADRLGDRMGAATLESVNVALSLVSGQSPIDATLRTDPGLWELTVPLPDSGGGGGQAGDGTQAQLLHTGPAPALRALVPGTSFMWARVDPAVLAEDGGPLGPVGPDLLTGDLTGELWLGAVDDPNGMVAQAGIRSASAATTGVSALAQMLPTTALELDELPGLRLELDRASIDLDGERVPSIGVNVSGDPAQAWAQTLGVDPRARVWAHGDHLSVAVGEVQAIPAALARLDGTGPSAAALAGLPPTLAHALLAGEAALVMHVVLDHWQAPPSQAELQALLAGLPDASRPSSAAITALFQALAPWSTVDLWISRGPATGQRSSWLAHLSVVPFAAAGAGVDPAEVAAASEVLEQVLAGSDAEAGYRSLLSRFVGSPRASSYRARVGDAPGHHAAIGMVELGVVAAVAIPAMSAYLSRANDTEGGSE</sequence>
<evidence type="ECO:0000313" key="3">
    <source>
        <dbReference type="EMBL" id="PRQ09822.1"/>
    </source>
</evidence>
<organism evidence="3 4">
    <name type="scientific">Enhygromyxa salina</name>
    <dbReference type="NCBI Taxonomy" id="215803"/>
    <lineage>
        <taxon>Bacteria</taxon>
        <taxon>Pseudomonadati</taxon>
        <taxon>Myxococcota</taxon>
        <taxon>Polyangia</taxon>
        <taxon>Nannocystales</taxon>
        <taxon>Nannocystaceae</taxon>
        <taxon>Enhygromyxa</taxon>
    </lineage>
</organism>
<feature type="signal peptide" evidence="2">
    <location>
        <begin position="1"/>
        <end position="25"/>
    </location>
</feature>
<accession>A0A2S9YXM5</accession>
<name>A0A2S9YXM5_9BACT</name>
<evidence type="ECO:0000313" key="4">
    <source>
        <dbReference type="Proteomes" id="UP000238823"/>
    </source>
</evidence>
<gene>
    <name evidence="3" type="ORF">ENSA7_04330</name>
</gene>
<evidence type="ECO:0000256" key="1">
    <source>
        <dbReference type="SAM" id="MobiDB-lite"/>
    </source>
</evidence>
<proteinExistence type="predicted"/>
<reference evidence="3 4" key="1">
    <citation type="submission" date="2018-03" db="EMBL/GenBank/DDBJ databases">
        <title>Draft Genome Sequences of the Obligatory Marine Myxobacteria Enhygromyxa salina SWB007.</title>
        <authorList>
            <person name="Poehlein A."/>
            <person name="Moghaddam J.A."/>
            <person name="Harms H."/>
            <person name="Alanjari M."/>
            <person name="Koenig G.M."/>
            <person name="Daniel R."/>
            <person name="Schaeberle T.F."/>
        </authorList>
    </citation>
    <scope>NUCLEOTIDE SEQUENCE [LARGE SCALE GENOMIC DNA]</scope>
    <source>
        <strain evidence="3 4">SWB007</strain>
    </source>
</reference>
<keyword evidence="2" id="KW-0732">Signal</keyword>
<dbReference type="EMBL" id="PVNL01000012">
    <property type="protein sequence ID" value="PRQ09822.1"/>
    <property type="molecule type" value="Genomic_DNA"/>
</dbReference>
<dbReference type="AlphaFoldDB" id="A0A2S9YXM5"/>